<name>A0A1I7FRW2_9FIRM</name>
<dbReference type="GO" id="GO:0006826">
    <property type="term" value="P:iron ion transport"/>
    <property type="evidence" value="ECO:0007669"/>
    <property type="project" value="InterPro"/>
</dbReference>
<dbReference type="EMBL" id="FPBT01000003">
    <property type="protein sequence ID" value="SFU38898.1"/>
    <property type="molecule type" value="Genomic_DNA"/>
</dbReference>
<evidence type="ECO:0000256" key="9">
    <source>
        <dbReference type="RuleBase" id="RU361145"/>
    </source>
</evidence>
<dbReference type="SUPFAM" id="SSF47240">
    <property type="entry name" value="Ferritin-like"/>
    <property type="match status" value="1"/>
</dbReference>
<dbReference type="AlphaFoldDB" id="A0A1I7FRW2"/>
<keyword evidence="9" id="KW-0963">Cytoplasm</keyword>
<dbReference type="InterPro" id="IPR008331">
    <property type="entry name" value="Ferritin_DPS_dom"/>
</dbReference>
<comment type="catalytic activity">
    <reaction evidence="7 9">
        <text>4 Fe(2+) + O2 + 6 H2O = 4 iron(III) oxide-hydroxide + 12 H(+)</text>
        <dbReference type="Rhea" id="RHEA:11972"/>
        <dbReference type="ChEBI" id="CHEBI:15377"/>
        <dbReference type="ChEBI" id="CHEBI:15378"/>
        <dbReference type="ChEBI" id="CHEBI:15379"/>
        <dbReference type="ChEBI" id="CHEBI:29033"/>
        <dbReference type="ChEBI" id="CHEBI:78619"/>
        <dbReference type="EC" id="1.16.3.2"/>
    </reaction>
</comment>
<dbReference type="FunFam" id="1.20.1260.10:FF:000001">
    <property type="entry name" value="Non-heme ferritin"/>
    <property type="match status" value="1"/>
</dbReference>
<dbReference type="InterPro" id="IPR001519">
    <property type="entry name" value="Ferritin"/>
</dbReference>
<dbReference type="GO" id="GO:0004322">
    <property type="term" value="F:ferroxidase activity"/>
    <property type="evidence" value="ECO:0007669"/>
    <property type="project" value="TreeGrafter"/>
</dbReference>
<accession>A0A1I7FRW2</accession>
<evidence type="ECO:0000256" key="8">
    <source>
        <dbReference type="PIRSR" id="PIRSR601519-1"/>
    </source>
</evidence>
<evidence type="ECO:0000256" key="7">
    <source>
        <dbReference type="ARBA" id="ARBA00048035"/>
    </source>
</evidence>
<feature type="binding site" evidence="8">
    <location>
        <position position="52"/>
    </location>
    <ligand>
        <name>Fe cation</name>
        <dbReference type="ChEBI" id="CHEBI:24875"/>
        <label>1</label>
    </ligand>
</feature>
<gene>
    <name evidence="11" type="ORF">SAMN05216508_103106</name>
</gene>
<dbReference type="InterPro" id="IPR009040">
    <property type="entry name" value="Ferritin-like_diiron"/>
</dbReference>
<feature type="binding site" evidence="8">
    <location>
        <position position="93"/>
    </location>
    <ligand>
        <name>Fe cation</name>
        <dbReference type="ChEBI" id="CHEBI:24875"/>
        <label>1</label>
    </ligand>
</feature>
<dbReference type="InterPro" id="IPR009078">
    <property type="entry name" value="Ferritin-like_SF"/>
</dbReference>
<evidence type="ECO:0000256" key="2">
    <source>
        <dbReference type="ARBA" id="ARBA00006950"/>
    </source>
</evidence>
<reference evidence="11 12" key="1">
    <citation type="submission" date="2016-10" db="EMBL/GenBank/DDBJ databases">
        <authorList>
            <person name="de Groot N.N."/>
        </authorList>
    </citation>
    <scope>NUCLEOTIDE SEQUENCE [LARGE SCALE GENOMIC DNA]</scope>
    <source>
        <strain evidence="11 12">KHGC13</strain>
    </source>
</reference>
<dbReference type="PANTHER" id="PTHR11431">
    <property type="entry name" value="FERRITIN"/>
    <property type="match status" value="1"/>
</dbReference>
<organism evidence="11 12">
    <name type="scientific">Eubacterium pyruvativorans</name>
    <dbReference type="NCBI Taxonomy" id="155865"/>
    <lineage>
        <taxon>Bacteria</taxon>
        <taxon>Bacillati</taxon>
        <taxon>Bacillota</taxon>
        <taxon>Clostridia</taxon>
        <taxon>Eubacteriales</taxon>
        <taxon>Eubacteriaceae</taxon>
        <taxon>Eubacterium</taxon>
    </lineage>
</organism>
<comment type="similarity">
    <text evidence="2 9">Belongs to the ferritin family. Prokaryotic subfamily.</text>
</comment>
<evidence type="ECO:0000256" key="6">
    <source>
        <dbReference type="ARBA" id="ARBA00023004"/>
    </source>
</evidence>
<dbReference type="InterPro" id="IPR012347">
    <property type="entry name" value="Ferritin-like"/>
</dbReference>
<evidence type="ECO:0000313" key="11">
    <source>
        <dbReference type="EMBL" id="SFU38898.1"/>
    </source>
</evidence>
<feature type="domain" description="Ferritin-like diiron" evidence="10">
    <location>
        <begin position="1"/>
        <end position="144"/>
    </location>
</feature>
<evidence type="ECO:0000259" key="10">
    <source>
        <dbReference type="PROSITE" id="PS50905"/>
    </source>
</evidence>
<dbReference type="GO" id="GO:0005829">
    <property type="term" value="C:cytosol"/>
    <property type="evidence" value="ECO:0007669"/>
    <property type="project" value="TreeGrafter"/>
</dbReference>
<dbReference type="CDD" id="cd01055">
    <property type="entry name" value="Nonheme_Ferritin"/>
    <property type="match status" value="1"/>
</dbReference>
<protein>
    <recommendedName>
        <fullName evidence="9">Ferritin</fullName>
        <ecNumber evidence="9">1.16.3.2</ecNumber>
    </recommendedName>
</protein>
<dbReference type="PROSITE" id="PS50905">
    <property type="entry name" value="FERRITIN_LIKE"/>
    <property type="match status" value="1"/>
</dbReference>
<dbReference type="GO" id="GO:0008198">
    <property type="term" value="F:ferrous iron binding"/>
    <property type="evidence" value="ECO:0007669"/>
    <property type="project" value="TreeGrafter"/>
</dbReference>
<dbReference type="EC" id="1.16.3.2" evidence="9"/>
<keyword evidence="6 8" id="KW-0408">Iron</keyword>
<dbReference type="Proteomes" id="UP000198817">
    <property type="component" value="Unassembled WGS sequence"/>
</dbReference>
<dbReference type="STRING" id="155865.SAMN05216515_103106"/>
<keyword evidence="5" id="KW-0560">Oxidoreductase</keyword>
<feature type="binding site" evidence="8">
    <location>
        <position position="49"/>
    </location>
    <ligand>
        <name>Fe cation</name>
        <dbReference type="ChEBI" id="CHEBI:24875"/>
        <label>1</label>
    </ligand>
</feature>
<keyword evidence="12" id="KW-1185">Reference proteome</keyword>
<dbReference type="GO" id="GO:0006879">
    <property type="term" value="P:intracellular iron ion homeostasis"/>
    <property type="evidence" value="ECO:0007669"/>
    <property type="project" value="UniProtKB-KW"/>
</dbReference>
<dbReference type="GO" id="GO:0042802">
    <property type="term" value="F:identical protein binding"/>
    <property type="evidence" value="ECO:0007669"/>
    <property type="project" value="UniProtKB-ARBA"/>
</dbReference>
<evidence type="ECO:0000256" key="4">
    <source>
        <dbReference type="ARBA" id="ARBA00022723"/>
    </source>
</evidence>
<keyword evidence="3 9" id="KW-0409">Iron storage</keyword>
<evidence type="ECO:0000256" key="5">
    <source>
        <dbReference type="ARBA" id="ARBA00023002"/>
    </source>
</evidence>
<evidence type="ECO:0000256" key="3">
    <source>
        <dbReference type="ARBA" id="ARBA00022434"/>
    </source>
</evidence>
<keyword evidence="4 8" id="KW-0479">Metal-binding</keyword>
<comment type="subcellular location">
    <subcellularLocation>
        <location evidence="9">Cytoplasm</location>
    </subcellularLocation>
</comment>
<comment type="function">
    <text evidence="1 9">Iron-storage protein.</text>
</comment>
<dbReference type="GO" id="GO:0008199">
    <property type="term" value="F:ferric iron binding"/>
    <property type="evidence" value="ECO:0007669"/>
    <property type="project" value="InterPro"/>
</dbReference>
<feature type="binding site" evidence="8">
    <location>
        <position position="126"/>
    </location>
    <ligand>
        <name>Fe cation</name>
        <dbReference type="ChEBI" id="CHEBI:24875"/>
        <label>1</label>
    </ligand>
</feature>
<proteinExistence type="inferred from homology"/>
<evidence type="ECO:0000313" key="12">
    <source>
        <dbReference type="Proteomes" id="UP000198817"/>
    </source>
</evidence>
<dbReference type="Gene3D" id="1.20.1260.10">
    <property type="match status" value="1"/>
</dbReference>
<dbReference type="InterPro" id="IPR041719">
    <property type="entry name" value="Ferritin_prok"/>
</dbReference>
<dbReference type="PANTHER" id="PTHR11431:SF127">
    <property type="entry name" value="BACTERIAL NON-HEME FERRITIN"/>
    <property type="match status" value="1"/>
</dbReference>
<sequence>MDKKVRDLMNDQINKELYSAYLYLDFANYYEEMGLKGFANWFTVQTQEERDHAMLLLQYLQKKGEHVELEPIAKPDVKLESALGVLQASLAHEQYVTGLINDIYAAAYEAKDFATMQFLDWFVKEQVEEEDNATTNIQKMEMFGNDSRGLYLLDQELGARVYAAPSLTV</sequence>
<feature type="binding site" evidence="8">
    <location>
        <position position="16"/>
    </location>
    <ligand>
        <name>Fe cation</name>
        <dbReference type="ChEBI" id="CHEBI:24875"/>
        <label>1</label>
    </ligand>
</feature>
<dbReference type="Pfam" id="PF00210">
    <property type="entry name" value="Ferritin"/>
    <property type="match status" value="1"/>
</dbReference>
<evidence type="ECO:0000256" key="1">
    <source>
        <dbReference type="ARBA" id="ARBA00002485"/>
    </source>
</evidence>